<feature type="non-terminal residue" evidence="2">
    <location>
        <position position="1"/>
    </location>
</feature>
<evidence type="ECO:0000313" key="3">
    <source>
        <dbReference type="Proteomes" id="UP001497623"/>
    </source>
</evidence>
<evidence type="ECO:0000313" key="2">
    <source>
        <dbReference type="EMBL" id="CAL4126190.1"/>
    </source>
</evidence>
<sequence length="258" mass="30160">HYANDSNLDFAVLNLDWYKAFDLVPVDFIFKVLHELGFGDVFVSWIRTLYTGIESALEINNILSEFFPINRSVRQGCPLSMSLFIIFQEPFYRAVVASRVVRPLRLPDSTEINILGYADDSSLLVLDDQSLIEIYKIIINFEKATGSKLNKTKTNIFGVGNWKNRDQWPLPWLQSEKDYLYTLGIYHNNEYNSSVEKNWNVIINKMKQHSNILLNRRLSLYQRVAYANSCMLSKMWYTAHIYPLTESYAKEINKIIFQ</sequence>
<dbReference type="Pfam" id="PF00078">
    <property type="entry name" value="RVT_1"/>
    <property type="match status" value="1"/>
</dbReference>
<comment type="caution">
    <text evidence="2">The sequence shown here is derived from an EMBL/GenBank/DDBJ whole genome shotgun (WGS) entry which is preliminary data.</text>
</comment>
<reference evidence="2 3" key="1">
    <citation type="submission" date="2024-05" db="EMBL/GenBank/DDBJ databases">
        <authorList>
            <person name="Wallberg A."/>
        </authorList>
    </citation>
    <scope>NUCLEOTIDE SEQUENCE [LARGE SCALE GENOMIC DNA]</scope>
</reference>
<accession>A0AAV2RKY9</accession>
<dbReference type="Proteomes" id="UP001497623">
    <property type="component" value="Unassembled WGS sequence"/>
</dbReference>
<dbReference type="PROSITE" id="PS50878">
    <property type="entry name" value="RT_POL"/>
    <property type="match status" value="1"/>
</dbReference>
<name>A0AAV2RKY9_MEGNR</name>
<dbReference type="EMBL" id="CAXKWB010024321">
    <property type="protein sequence ID" value="CAL4126190.1"/>
    <property type="molecule type" value="Genomic_DNA"/>
</dbReference>
<evidence type="ECO:0000259" key="1">
    <source>
        <dbReference type="PROSITE" id="PS50878"/>
    </source>
</evidence>
<feature type="non-terminal residue" evidence="2">
    <location>
        <position position="258"/>
    </location>
</feature>
<feature type="domain" description="Reverse transcriptase" evidence="1">
    <location>
        <begin position="1"/>
        <end position="177"/>
    </location>
</feature>
<dbReference type="InterPro" id="IPR000477">
    <property type="entry name" value="RT_dom"/>
</dbReference>
<keyword evidence="3" id="KW-1185">Reference proteome</keyword>
<protein>
    <recommendedName>
        <fullName evidence="1">Reverse transcriptase domain-containing protein</fullName>
    </recommendedName>
</protein>
<dbReference type="AlphaFoldDB" id="A0AAV2RKY9"/>
<dbReference type="PANTHER" id="PTHR31635">
    <property type="entry name" value="REVERSE TRANSCRIPTASE DOMAIN-CONTAINING PROTEIN-RELATED"/>
    <property type="match status" value="1"/>
</dbReference>
<proteinExistence type="predicted"/>
<dbReference type="PANTHER" id="PTHR31635:SF196">
    <property type="entry name" value="REVERSE TRANSCRIPTASE DOMAIN-CONTAINING PROTEIN-RELATED"/>
    <property type="match status" value="1"/>
</dbReference>
<organism evidence="2 3">
    <name type="scientific">Meganyctiphanes norvegica</name>
    <name type="common">Northern krill</name>
    <name type="synonym">Thysanopoda norvegica</name>
    <dbReference type="NCBI Taxonomy" id="48144"/>
    <lineage>
        <taxon>Eukaryota</taxon>
        <taxon>Metazoa</taxon>
        <taxon>Ecdysozoa</taxon>
        <taxon>Arthropoda</taxon>
        <taxon>Crustacea</taxon>
        <taxon>Multicrustacea</taxon>
        <taxon>Malacostraca</taxon>
        <taxon>Eumalacostraca</taxon>
        <taxon>Eucarida</taxon>
        <taxon>Euphausiacea</taxon>
        <taxon>Euphausiidae</taxon>
        <taxon>Meganyctiphanes</taxon>
    </lineage>
</organism>
<gene>
    <name evidence="2" type="ORF">MNOR_LOCUS25455</name>
</gene>